<dbReference type="PANTHER" id="PTHR10948">
    <property type="entry name" value="TRANSPOSASE"/>
    <property type="match status" value="1"/>
</dbReference>
<dbReference type="GO" id="GO:0005829">
    <property type="term" value="C:cytosol"/>
    <property type="evidence" value="ECO:0007669"/>
    <property type="project" value="TreeGrafter"/>
</dbReference>
<keyword evidence="1" id="KW-0233">DNA recombination</keyword>
<keyword evidence="4" id="KW-1185">Reference proteome</keyword>
<name>A0A923SKS3_9FLAO</name>
<dbReference type="PANTHER" id="PTHR10948:SF23">
    <property type="entry name" value="TRANSPOSASE INSI FOR INSERTION SEQUENCE ELEMENT IS30A-RELATED"/>
    <property type="match status" value="1"/>
</dbReference>
<comment type="caution">
    <text evidence="3">The sequence shown here is derived from an EMBL/GenBank/DDBJ whole genome shotgun (WGS) entry which is preliminary data.</text>
</comment>
<evidence type="ECO:0000313" key="4">
    <source>
        <dbReference type="Proteomes" id="UP000641454"/>
    </source>
</evidence>
<dbReference type="NCBIfam" id="NF033563">
    <property type="entry name" value="transpos_IS30"/>
    <property type="match status" value="1"/>
</dbReference>
<sequence>MSQITQEQRYIIETLLNENYSKLEIAERLKKDVSAIYREIKRNCDKRNNKYRATLAHRRCEERHSDKKKSIRFTTEVKDFVEHWIKQEYSPEQIVGRAKEQGLNCVSHERIYQYIWKDKKQGGDLHLSLRSQGKIYRKRSASKDKRGQIIGRVDIDQRPKSVEERKTIGDLEIDLMIGAGHKGALLTINDRATGVAKIRKLKSKEATEVNQAIIDALQDWTPFLKTITSDNGKEFAQHQKVSEILEIDYYFAKPYHSWERGSNKNMNGLIRQYFPKGMNFENITDIQVQNAEDKLNNRPRKRFGYKTPNEVFIHSLNNNGQVAFMT</sequence>
<dbReference type="GO" id="GO:0006310">
    <property type="term" value="P:DNA recombination"/>
    <property type="evidence" value="ECO:0007669"/>
    <property type="project" value="UniProtKB-KW"/>
</dbReference>
<dbReference type="Pfam" id="PF13936">
    <property type="entry name" value="HTH_38"/>
    <property type="match status" value="1"/>
</dbReference>
<reference evidence="3 4" key="1">
    <citation type="submission" date="2020-08" db="EMBL/GenBank/DDBJ databases">
        <title>Description of novel Flavobacterium F-392 isolate.</title>
        <authorList>
            <person name="Saticioglu I.B."/>
            <person name="Duman M."/>
            <person name="Altun S."/>
        </authorList>
    </citation>
    <scope>NUCLEOTIDE SEQUENCE [LARGE SCALE GENOMIC DNA]</scope>
    <source>
        <strain evidence="3 4">F-392</strain>
    </source>
</reference>
<gene>
    <name evidence="3" type="ORF">H8R25_14180</name>
</gene>
<dbReference type="GO" id="GO:0015074">
    <property type="term" value="P:DNA integration"/>
    <property type="evidence" value="ECO:0007669"/>
    <property type="project" value="InterPro"/>
</dbReference>
<feature type="domain" description="Integrase catalytic" evidence="2">
    <location>
        <begin position="155"/>
        <end position="316"/>
    </location>
</feature>
<accession>A0A923SKS3</accession>
<dbReference type="GO" id="GO:0003676">
    <property type="term" value="F:nucleic acid binding"/>
    <property type="evidence" value="ECO:0007669"/>
    <property type="project" value="InterPro"/>
</dbReference>
<dbReference type="RefSeq" id="WP_187020331.1">
    <property type="nucleotide sequence ID" value="NZ_JACRUK010000046.1"/>
</dbReference>
<dbReference type="InterPro" id="IPR036397">
    <property type="entry name" value="RNaseH_sf"/>
</dbReference>
<dbReference type="GO" id="GO:0032196">
    <property type="term" value="P:transposition"/>
    <property type="evidence" value="ECO:0007669"/>
    <property type="project" value="TreeGrafter"/>
</dbReference>
<dbReference type="SUPFAM" id="SSF53098">
    <property type="entry name" value="Ribonuclease H-like"/>
    <property type="match status" value="1"/>
</dbReference>
<evidence type="ECO:0000313" key="3">
    <source>
        <dbReference type="EMBL" id="MBC5845578.1"/>
    </source>
</evidence>
<evidence type="ECO:0000256" key="1">
    <source>
        <dbReference type="ARBA" id="ARBA00023172"/>
    </source>
</evidence>
<dbReference type="Gene3D" id="3.30.420.10">
    <property type="entry name" value="Ribonuclease H-like superfamily/Ribonuclease H"/>
    <property type="match status" value="1"/>
</dbReference>
<dbReference type="GO" id="GO:0004803">
    <property type="term" value="F:transposase activity"/>
    <property type="evidence" value="ECO:0007669"/>
    <property type="project" value="TreeGrafter"/>
</dbReference>
<dbReference type="InterPro" id="IPR001584">
    <property type="entry name" value="Integrase_cat-core"/>
</dbReference>
<dbReference type="InterPro" id="IPR053392">
    <property type="entry name" value="Transposase_IS30-like"/>
</dbReference>
<organism evidence="3 4">
    <name type="scientific">Flavobacterium muglaense</name>
    <dbReference type="NCBI Taxonomy" id="2764716"/>
    <lineage>
        <taxon>Bacteria</taxon>
        <taxon>Pseudomonadati</taxon>
        <taxon>Bacteroidota</taxon>
        <taxon>Flavobacteriia</taxon>
        <taxon>Flavobacteriales</taxon>
        <taxon>Flavobacteriaceae</taxon>
        <taxon>Flavobacterium</taxon>
    </lineage>
</organism>
<dbReference type="Proteomes" id="UP000641454">
    <property type="component" value="Unassembled WGS sequence"/>
</dbReference>
<dbReference type="AlphaFoldDB" id="A0A923SKS3"/>
<dbReference type="InterPro" id="IPR051917">
    <property type="entry name" value="Transposase-Integrase"/>
</dbReference>
<protein>
    <submittedName>
        <fullName evidence="3">IS30 family transposase</fullName>
    </submittedName>
</protein>
<dbReference type="InterPro" id="IPR012337">
    <property type="entry name" value="RNaseH-like_sf"/>
</dbReference>
<dbReference type="PROSITE" id="PS50994">
    <property type="entry name" value="INTEGRASE"/>
    <property type="match status" value="1"/>
</dbReference>
<evidence type="ECO:0000259" key="2">
    <source>
        <dbReference type="PROSITE" id="PS50994"/>
    </source>
</evidence>
<proteinExistence type="predicted"/>
<dbReference type="InterPro" id="IPR025246">
    <property type="entry name" value="IS30-like_HTH"/>
</dbReference>
<dbReference type="EMBL" id="JACRUL010000044">
    <property type="protein sequence ID" value="MBC5845578.1"/>
    <property type="molecule type" value="Genomic_DNA"/>
</dbReference>